<keyword evidence="2" id="KW-1185">Reference proteome</keyword>
<comment type="caution">
    <text evidence="1">The sequence shown here is derived from an EMBL/GenBank/DDBJ whole genome shotgun (WGS) entry which is preliminary data.</text>
</comment>
<name>A0A6L6QEL3_9BURK</name>
<dbReference type="OrthoDB" id="8781131at2"/>
<accession>A0A6L6QEL3</accession>
<evidence type="ECO:0000313" key="2">
    <source>
        <dbReference type="Proteomes" id="UP000472320"/>
    </source>
</evidence>
<proteinExistence type="predicted"/>
<gene>
    <name evidence="1" type="ORF">GM658_09415</name>
</gene>
<dbReference type="EMBL" id="WNKX01000006">
    <property type="protein sequence ID" value="MTW10822.1"/>
    <property type="molecule type" value="Genomic_DNA"/>
</dbReference>
<sequence length="78" mass="8735">MPGKNIDGYEVEFTGELLEGTKQWGAYVSIFAPSSNPMHMTHIFPKRRVSADLTLMDQHSAEAEAERAALKILEDLRS</sequence>
<dbReference type="Proteomes" id="UP000472320">
    <property type="component" value="Unassembled WGS sequence"/>
</dbReference>
<reference evidence="1 2" key="1">
    <citation type="submission" date="2019-11" db="EMBL/GenBank/DDBJ databases">
        <title>Type strains purchased from KCTC, JCM and DSMZ.</title>
        <authorList>
            <person name="Lu H."/>
        </authorList>
    </citation>
    <scope>NUCLEOTIDE SEQUENCE [LARGE SCALE GENOMIC DNA]</scope>
    <source>
        <strain evidence="1 2">JCM 31587</strain>
    </source>
</reference>
<dbReference type="RefSeq" id="WP_155453769.1">
    <property type="nucleotide sequence ID" value="NZ_WNKX01000006.1"/>
</dbReference>
<protein>
    <submittedName>
        <fullName evidence="1">Uncharacterized protein</fullName>
    </submittedName>
</protein>
<dbReference type="AlphaFoldDB" id="A0A6L6QEL3"/>
<organism evidence="1 2">
    <name type="scientific">Massilia eburnea</name>
    <dbReference type="NCBI Taxonomy" id="1776165"/>
    <lineage>
        <taxon>Bacteria</taxon>
        <taxon>Pseudomonadati</taxon>
        <taxon>Pseudomonadota</taxon>
        <taxon>Betaproteobacteria</taxon>
        <taxon>Burkholderiales</taxon>
        <taxon>Oxalobacteraceae</taxon>
        <taxon>Telluria group</taxon>
        <taxon>Massilia</taxon>
    </lineage>
</organism>
<evidence type="ECO:0000313" key="1">
    <source>
        <dbReference type="EMBL" id="MTW10822.1"/>
    </source>
</evidence>